<dbReference type="AlphaFoldDB" id="A0A6I9YMT1"/>
<dbReference type="InterPro" id="IPR004073">
    <property type="entry name" value="GPCR_3_vmron_rcpt_2"/>
</dbReference>
<evidence type="ECO:0000256" key="13">
    <source>
        <dbReference type="SAM" id="SignalP"/>
    </source>
</evidence>
<keyword evidence="7" id="KW-0297">G-protein coupled receptor</keyword>
<dbReference type="Proteomes" id="UP000504617">
    <property type="component" value="Unplaced"/>
</dbReference>
<keyword evidence="4 12" id="KW-0812">Transmembrane</keyword>
<dbReference type="PRINTS" id="PR01535">
    <property type="entry name" value="VOMERONASL2R"/>
</dbReference>
<dbReference type="PANTHER" id="PTHR24061:SF599">
    <property type="entry name" value="G-PROTEIN COUPLED RECEPTORS FAMILY 3 PROFILE DOMAIN-CONTAINING PROTEIN"/>
    <property type="match status" value="1"/>
</dbReference>
<proteinExistence type="inferred from homology"/>
<dbReference type="CDD" id="cd15283">
    <property type="entry name" value="7tmC_V2R_pheromone"/>
    <property type="match status" value="1"/>
</dbReference>
<keyword evidence="10" id="KW-0325">Glycoprotein</keyword>
<keyword evidence="5 13" id="KW-0732">Signal</keyword>
<dbReference type="InterPro" id="IPR038550">
    <property type="entry name" value="GPCR_3_9-Cys_sf"/>
</dbReference>
<comment type="similarity">
    <text evidence="2">Belongs to the G-protein coupled receptor 3 family.</text>
</comment>
<name>A0A6I9YMT1_9SAUR</name>
<dbReference type="PANTHER" id="PTHR24061">
    <property type="entry name" value="CALCIUM-SENSING RECEPTOR-RELATED"/>
    <property type="match status" value="1"/>
</dbReference>
<evidence type="ECO:0000256" key="8">
    <source>
        <dbReference type="ARBA" id="ARBA00023136"/>
    </source>
</evidence>
<feature type="domain" description="G-protein coupled receptors family 3 profile" evidence="14">
    <location>
        <begin position="174"/>
        <end position="429"/>
    </location>
</feature>
<feature type="transmembrane region" description="Helical" evidence="12">
    <location>
        <begin position="333"/>
        <end position="356"/>
    </location>
</feature>
<feature type="transmembrane region" description="Helical" evidence="12">
    <location>
        <begin position="244"/>
        <end position="268"/>
    </location>
</feature>
<evidence type="ECO:0000256" key="3">
    <source>
        <dbReference type="ARBA" id="ARBA00022475"/>
    </source>
</evidence>
<evidence type="ECO:0000313" key="15">
    <source>
        <dbReference type="Proteomes" id="UP000504617"/>
    </source>
</evidence>
<keyword evidence="3" id="KW-1003">Cell membrane</keyword>
<dbReference type="Pfam" id="PF07562">
    <property type="entry name" value="NCD3G"/>
    <property type="match status" value="1"/>
</dbReference>
<reference evidence="16" key="1">
    <citation type="submission" date="2025-08" db="UniProtKB">
        <authorList>
            <consortium name="RefSeq"/>
        </authorList>
    </citation>
    <scope>IDENTIFICATION</scope>
    <source>
        <tissue evidence="16">Skeletal muscle</tissue>
    </source>
</reference>
<accession>A0A6I9YMT1</accession>
<evidence type="ECO:0000256" key="2">
    <source>
        <dbReference type="ARBA" id="ARBA00007242"/>
    </source>
</evidence>
<protein>
    <submittedName>
        <fullName evidence="16">Vomeronasal type-2 receptor 26-like</fullName>
    </submittedName>
</protein>
<dbReference type="FunFam" id="2.10.50.30:FF:000002">
    <property type="entry name" value="Vomeronasal 2 receptor, h1"/>
    <property type="match status" value="1"/>
</dbReference>
<keyword evidence="8 12" id="KW-0472">Membrane</keyword>
<dbReference type="Pfam" id="PF00003">
    <property type="entry name" value="7tm_3"/>
    <property type="match status" value="1"/>
</dbReference>
<evidence type="ECO:0000256" key="10">
    <source>
        <dbReference type="ARBA" id="ARBA00023180"/>
    </source>
</evidence>
<feature type="chain" id="PRO_5026867345" evidence="13">
    <location>
        <begin position="30"/>
        <end position="439"/>
    </location>
</feature>
<dbReference type="InterPro" id="IPR017979">
    <property type="entry name" value="GPCR_3_CS"/>
</dbReference>
<comment type="subcellular location">
    <subcellularLocation>
        <location evidence="1">Cell membrane</location>
        <topology evidence="1">Multi-pass membrane protein</topology>
    </subcellularLocation>
</comment>
<dbReference type="PROSITE" id="PS00981">
    <property type="entry name" value="G_PROTEIN_RECEP_F3_3"/>
    <property type="match status" value="1"/>
</dbReference>
<dbReference type="PROSITE" id="PS50259">
    <property type="entry name" value="G_PROTEIN_RECEP_F3_4"/>
    <property type="match status" value="1"/>
</dbReference>
<evidence type="ECO:0000256" key="12">
    <source>
        <dbReference type="SAM" id="Phobius"/>
    </source>
</evidence>
<keyword evidence="15" id="KW-1185">Reference proteome</keyword>
<dbReference type="GO" id="GO:0004930">
    <property type="term" value="F:G protein-coupled receptor activity"/>
    <property type="evidence" value="ECO:0007669"/>
    <property type="project" value="UniProtKB-KW"/>
</dbReference>
<evidence type="ECO:0000313" key="16">
    <source>
        <dbReference type="RefSeq" id="XP_013925552.1"/>
    </source>
</evidence>
<dbReference type="GeneID" id="106551911"/>
<evidence type="ECO:0000256" key="9">
    <source>
        <dbReference type="ARBA" id="ARBA00023170"/>
    </source>
</evidence>
<feature type="signal peptide" evidence="13">
    <location>
        <begin position="1"/>
        <end position="29"/>
    </location>
</feature>
<dbReference type="OrthoDB" id="5984008at2759"/>
<keyword evidence="11" id="KW-0807">Transducer</keyword>
<evidence type="ECO:0000259" key="14">
    <source>
        <dbReference type="PROSITE" id="PS50259"/>
    </source>
</evidence>
<feature type="transmembrane region" description="Helical" evidence="12">
    <location>
        <begin position="400"/>
        <end position="424"/>
    </location>
</feature>
<feature type="transmembrane region" description="Helical" evidence="12">
    <location>
        <begin position="212"/>
        <end position="232"/>
    </location>
</feature>
<gene>
    <name evidence="16" type="primary">LOC106551911</name>
</gene>
<dbReference type="InterPro" id="IPR017978">
    <property type="entry name" value="GPCR_3_C"/>
</dbReference>
<sequence>MPIHANVGIFAKKMMILVFLPHTICKAHAESCTVVEPIPILHKYYQSGNFIIGGIIPQILRPYNPIDFSEHPHHAMIDELIAIILRVLSIGEGKHFQTLPLSVCNHNCQMGYRRKSIEGKPFCCYHCNQCPEGKISNRKDMDDCFKCKEDQYANKDQYLCLPKVSTYLSYGDPLGMSLVLSITAFAVLTALVLGIFMKHHNTPIVKANNRDLTYILLISLLLCFLCCLLFIGQPTKITCPLRQMSFGIIFSVAVSCMLAKTIIVVLAFMATKPGSTMRKWMKKSLGSSIVLSCSLIQTCICAVWLVTSPPFSDVDMHSEVEYIILECNEGSLIMFYCVLGYMGFLAIVSFTIAFFARNLPGAFNEAKFITFSMLVFCSVWLSFIPAYLSSKGKYTVAVEIFSILASTVGLLGCIFFPKCFIILLKPQLNNKDQLIRRIT</sequence>
<evidence type="ECO:0000256" key="7">
    <source>
        <dbReference type="ARBA" id="ARBA00023040"/>
    </source>
</evidence>
<keyword evidence="9" id="KW-0675">Receptor</keyword>
<keyword evidence="6 12" id="KW-1133">Transmembrane helix</keyword>
<dbReference type="GO" id="GO:0005886">
    <property type="term" value="C:plasma membrane"/>
    <property type="evidence" value="ECO:0007669"/>
    <property type="project" value="UniProtKB-SubCell"/>
</dbReference>
<dbReference type="RefSeq" id="XP_013925552.1">
    <property type="nucleotide sequence ID" value="XM_014070077.1"/>
</dbReference>
<evidence type="ECO:0000256" key="11">
    <source>
        <dbReference type="ARBA" id="ARBA00023224"/>
    </source>
</evidence>
<dbReference type="Gene3D" id="2.10.50.30">
    <property type="entry name" value="GPCR, family 3, nine cysteines domain"/>
    <property type="match status" value="1"/>
</dbReference>
<feature type="transmembrane region" description="Helical" evidence="12">
    <location>
        <begin position="289"/>
        <end position="307"/>
    </location>
</feature>
<evidence type="ECO:0000256" key="1">
    <source>
        <dbReference type="ARBA" id="ARBA00004651"/>
    </source>
</evidence>
<organism evidence="15 16">
    <name type="scientific">Thamnophis sirtalis</name>
    <dbReference type="NCBI Taxonomy" id="35019"/>
    <lineage>
        <taxon>Eukaryota</taxon>
        <taxon>Metazoa</taxon>
        <taxon>Chordata</taxon>
        <taxon>Craniata</taxon>
        <taxon>Vertebrata</taxon>
        <taxon>Euteleostomi</taxon>
        <taxon>Lepidosauria</taxon>
        <taxon>Squamata</taxon>
        <taxon>Bifurcata</taxon>
        <taxon>Unidentata</taxon>
        <taxon>Episquamata</taxon>
        <taxon>Toxicofera</taxon>
        <taxon>Serpentes</taxon>
        <taxon>Colubroidea</taxon>
        <taxon>Colubridae</taxon>
        <taxon>Natricinae</taxon>
        <taxon>Thamnophis</taxon>
    </lineage>
</organism>
<dbReference type="KEGG" id="tsr:106551911"/>
<evidence type="ECO:0000256" key="5">
    <source>
        <dbReference type="ARBA" id="ARBA00022729"/>
    </source>
</evidence>
<feature type="transmembrane region" description="Helical" evidence="12">
    <location>
        <begin position="368"/>
        <end position="388"/>
    </location>
</feature>
<evidence type="ECO:0000256" key="6">
    <source>
        <dbReference type="ARBA" id="ARBA00022989"/>
    </source>
</evidence>
<dbReference type="InterPro" id="IPR011500">
    <property type="entry name" value="GPCR_3_9-Cys_dom"/>
</dbReference>
<feature type="transmembrane region" description="Helical" evidence="12">
    <location>
        <begin position="174"/>
        <end position="196"/>
    </location>
</feature>
<dbReference type="InterPro" id="IPR000068">
    <property type="entry name" value="GPCR_3_Ca_sens_rcpt-rel"/>
</dbReference>
<evidence type="ECO:0000256" key="4">
    <source>
        <dbReference type="ARBA" id="ARBA00022692"/>
    </source>
</evidence>